<evidence type="ECO:0000259" key="5">
    <source>
        <dbReference type="SMART" id="SM00856"/>
    </source>
</evidence>
<dbReference type="SMART" id="SM00856">
    <property type="entry name" value="PMEI"/>
    <property type="match status" value="1"/>
</dbReference>
<reference evidence="6 7" key="1">
    <citation type="submission" date="2024-01" db="EMBL/GenBank/DDBJ databases">
        <title>Genome assemblies of Stephania.</title>
        <authorList>
            <person name="Yang L."/>
        </authorList>
    </citation>
    <scope>NUCLEOTIDE SEQUENCE [LARGE SCALE GENOMIC DNA]</scope>
    <source>
        <strain evidence="6">JXDWG</strain>
        <tissue evidence="6">Leaf</tissue>
    </source>
</reference>
<evidence type="ECO:0000313" key="7">
    <source>
        <dbReference type="Proteomes" id="UP001419268"/>
    </source>
</evidence>
<dbReference type="Pfam" id="PF04043">
    <property type="entry name" value="PMEI"/>
    <property type="match status" value="1"/>
</dbReference>
<sequence>MESIMHSYLISLTVFSIMFSFRHGFVAAEASTGSDLVSKVCKEVPFKDLCISNLGSHPNSKQLDLAGLGSLSLKIAMETAANTSVKIGELLEKSPDTFEGQCLSDCAENFLDATDQLEDSIAALDSKGYSDVGTWVHAAMADAESCARGFNEQPGSPSPLADISNIFHRQCRNALAINKLLSVA</sequence>
<evidence type="ECO:0000256" key="2">
    <source>
        <dbReference type="ARBA" id="ARBA00023157"/>
    </source>
</evidence>
<dbReference type="Proteomes" id="UP001419268">
    <property type="component" value="Unassembled WGS sequence"/>
</dbReference>
<name>A0AAP0E7V3_9MAGN</name>
<dbReference type="InterPro" id="IPR006501">
    <property type="entry name" value="Pectinesterase_inhib_dom"/>
</dbReference>
<dbReference type="PANTHER" id="PTHR36710:SF18">
    <property type="entry name" value="PECTINESTERASE INHIBITOR 5-RELATED"/>
    <property type="match status" value="1"/>
</dbReference>
<accession>A0AAP0E7V3</accession>
<dbReference type="CDD" id="cd15801">
    <property type="entry name" value="PMEI-like_1"/>
    <property type="match status" value="1"/>
</dbReference>
<gene>
    <name evidence="6" type="ORF">Scep_030735</name>
</gene>
<keyword evidence="1 4" id="KW-0732">Signal</keyword>
<dbReference type="InterPro" id="IPR035513">
    <property type="entry name" value="Invertase/methylesterase_inhib"/>
</dbReference>
<evidence type="ECO:0000256" key="1">
    <source>
        <dbReference type="ARBA" id="ARBA00022729"/>
    </source>
</evidence>
<dbReference type="GO" id="GO:0004857">
    <property type="term" value="F:enzyme inhibitor activity"/>
    <property type="evidence" value="ECO:0007669"/>
    <property type="project" value="InterPro"/>
</dbReference>
<dbReference type="PANTHER" id="PTHR36710">
    <property type="entry name" value="PECTINESTERASE INHIBITOR-LIKE"/>
    <property type="match status" value="1"/>
</dbReference>
<keyword evidence="7" id="KW-1185">Reference proteome</keyword>
<evidence type="ECO:0000313" key="6">
    <source>
        <dbReference type="EMBL" id="KAK9084264.1"/>
    </source>
</evidence>
<organism evidence="6 7">
    <name type="scientific">Stephania cephalantha</name>
    <dbReference type="NCBI Taxonomy" id="152367"/>
    <lineage>
        <taxon>Eukaryota</taxon>
        <taxon>Viridiplantae</taxon>
        <taxon>Streptophyta</taxon>
        <taxon>Embryophyta</taxon>
        <taxon>Tracheophyta</taxon>
        <taxon>Spermatophyta</taxon>
        <taxon>Magnoliopsida</taxon>
        <taxon>Ranunculales</taxon>
        <taxon>Menispermaceae</taxon>
        <taxon>Menispermoideae</taxon>
        <taxon>Cissampelideae</taxon>
        <taxon>Stephania</taxon>
    </lineage>
</organism>
<dbReference type="SUPFAM" id="SSF101148">
    <property type="entry name" value="Plant invertase/pectin methylesterase inhibitor"/>
    <property type="match status" value="1"/>
</dbReference>
<keyword evidence="2" id="KW-1015">Disulfide bond</keyword>
<dbReference type="AlphaFoldDB" id="A0AAP0E7V3"/>
<dbReference type="Gene3D" id="1.20.140.40">
    <property type="entry name" value="Invertase/pectin methylesterase inhibitor family protein"/>
    <property type="match status" value="1"/>
</dbReference>
<feature type="chain" id="PRO_5043044488" description="Pectinesterase inhibitor domain-containing protein" evidence="4">
    <location>
        <begin position="29"/>
        <end position="184"/>
    </location>
</feature>
<comment type="caution">
    <text evidence="6">The sequence shown here is derived from an EMBL/GenBank/DDBJ whole genome shotgun (WGS) entry which is preliminary data.</text>
</comment>
<comment type="similarity">
    <text evidence="3">Belongs to the PMEI family.</text>
</comment>
<dbReference type="InterPro" id="IPR052421">
    <property type="entry name" value="PCW_Enzyme_Inhibitor"/>
</dbReference>
<evidence type="ECO:0000256" key="4">
    <source>
        <dbReference type="SAM" id="SignalP"/>
    </source>
</evidence>
<feature type="signal peptide" evidence="4">
    <location>
        <begin position="1"/>
        <end position="28"/>
    </location>
</feature>
<dbReference type="EMBL" id="JBBNAG010000013">
    <property type="protein sequence ID" value="KAK9084264.1"/>
    <property type="molecule type" value="Genomic_DNA"/>
</dbReference>
<evidence type="ECO:0000256" key="3">
    <source>
        <dbReference type="ARBA" id="ARBA00038471"/>
    </source>
</evidence>
<protein>
    <recommendedName>
        <fullName evidence="5">Pectinesterase inhibitor domain-containing protein</fullName>
    </recommendedName>
</protein>
<feature type="domain" description="Pectinesterase inhibitor" evidence="5">
    <location>
        <begin position="32"/>
        <end position="177"/>
    </location>
</feature>
<dbReference type="NCBIfam" id="TIGR01614">
    <property type="entry name" value="PME_inhib"/>
    <property type="match status" value="1"/>
</dbReference>
<proteinExistence type="inferred from homology"/>